<dbReference type="Pfam" id="PF09388">
    <property type="entry name" value="SpoOE-like"/>
    <property type="match status" value="1"/>
</dbReference>
<sequence>MKAVNQELEDIELLRKSMYDLAEKYGLTHPKVVRVSQKLDLAHNKFIQQRVCTSNNKNDN</sequence>
<protein>
    <submittedName>
        <fullName evidence="1">Spo0E like sporulation regulatory protein</fullName>
    </submittedName>
</protein>
<dbReference type="GO" id="GO:0043937">
    <property type="term" value="P:regulation of sporulation"/>
    <property type="evidence" value="ECO:0007669"/>
    <property type="project" value="InterPro"/>
</dbReference>
<dbReference type="AlphaFoldDB" id="A0A9X8RDV7"/>
<gene>
    <name evidence="1" type="ORF">SAMN05878482_11046</name>
</gene>
<dbReference type="InterPro" id="IPR036638">
    <property type="entry name" value="HLH_DNA-bd_sf"/>
</dbReference>
<dbReference type="Gene3D" id="4.10.280.10">
    <property type="entry name" value="Helix-loop-helix DNA-binding domain"/>
    <property type="match status" value="1"/>
</dbReference>
<dbReference type="Proteomes" id="UP000185829">
    <property type="component" value="Unassembled WGS sequence"/>
</dbReference>
<organism evidence="1 2">
    <name type="scientific">Peribacillus simplex</name>
    <dbReference type="NCBI Taxonomy" id="1478"/>
    <lineage>
        <taxon>Bacteria</taxon>
        <taxon>Bacillati</taxon>
        <taxon>Bacillota</taxon>
        <taxon>Bacilli</taxon>
        <taxon>Bacillales</taxon>
        <taxon>Bacillaceae</taxon>
        <taxon>Peribacillus</taxon>
    </lineage>
</organism>
<dbReference type="GO" id="GO:0046983">
    <property type="term" value="F:protein dimerization activity"/>
    <property type="evidence" value="ECO:0007669"/>
    <property type="project" value="InterPro"/>
</dbReference>
<dbReference type="InterPro" id="IPR037208">
    <property type="entry name" value="Spo0E-like_sf"/>
</dbReference>
<evidence type="ECO:0000313" key="1">
    <source>
        <dbReference type="EMBL" id="SIS03800.1"/>
    </source>
</evidence>
<dbReference type="RefSeq" id="WP_076371946.1">
    <property type="nucleotide sequence ID" value="NZ_FTMX01000010.1"/>
</dbReference>
<evidence type="ECO:0000313" key="2">
    <source>
        <dbReference type="Proteomes" id="UP000185829"/>
    </source>
</evidence>
<dbReference type="EMBL" id="FTMX01000010">
    <property type="protein sequence ID" value="SIS03800.1"/>
    <property type="molecule type" value="Genomic_DNA"/>
</dbReference>
<dbReference type="SUPFAM" id="SSF140500">
    <property type="entry name" value="BAS1536-like"/>
    <property type="match status" value="1"/>
</dbReference>
<name>A0A9X8RDV7_9BACI</name>
<proteinExistence type="predicted"/>
<accession>A0A9X8RDV7</accession>
<reference evidence="1 2" key="1">
    <citation type="submission" date="2017-01" db="EMBL/GenBank/DDBJ databases">
        <authorList>
            <person name="Varghese N."/>
            <person name="Submissions S."/>
        </authorList>
    </citation>
    <scope>NUCLEOTIDE SEQUENCE [LARGE SCALE GENOMIC DNA]</scope>
    <source>
        <strain evidence="1 2">RUG2-6</strain>
    </source>
</reference>
<dbReference type="InterPro" id="IPR018540">
    <property type="entry name" value="Spo0E-like"/>
</dbReference>
<comment type="caution">
    <text evidence="1">The sequence shown here is derived from an EMBL/GenBank/DDBJ whole genome shotgun (WGS) entry which is preliminary data.</text>
</comment>